<feature type="domain" description="DUF6785" evidence="3">
    <location>
        <begin position="31"/>
        <end position="498"/>
    </location>
</feature>
<feature type="transmembrane region" description="Helical" evidence="1">
    <location>
        <begin position="378"/>
        <end position="397"/>
    </location>
</feature>
<dbReference type="Pfam" id="PF20580">
    <property type="entry name" value="DUF6784"/>
    <property type="match status" value="1"/>
</dbReference>
<evidence type="ECO:0000313" key="4">
    <source>
        <dbReference type="EMBL" id="MCS3918948.1"/>
    </source>
</evidence>
<dbReference type="InterPro" id="IPR046712">
    <property type="entry name" value="DUF6785"/>
</dbReference>
<feature type="transmembrane region" description="Helical" evidence="1">
    <location>
        <begin position="90"/>
        <end position="113"/>
    </location>
</feature>
<accession>A0ABT2ELY0</accession>
<gene>
    <name evidence="4" type="ORF">M2350_001348</name>
</gene>
<evidence type="ECO:0000256" key="1">
    <source>
        <dbReference type="SAM" id="Phobius"/>
    </source>
</evidence>
<feature type="transmembrane region" description="Helical" evidence="1">
    <location>
        <begin position="23"/>
        <end position="46"/>
    </location>
</feature>
<dbReference type="EMBL" id="JANUCP010000002">
    <property type="protein sequence ID" value="MCS3918948.1"/>
    <property type="molecule type" value="Genomic_DNA"/>
</dbReference>
<proteinExistence type="predicted"/>
<dbReference type="Proteomes" id="UP001204798">
    <property type="component" value="Unassembled WGS sequence"/>
</dbReference>
<feature type="domain" description="DUF6784" evidence="2">
    <location>
        <begin position="535"/>
        <end position="626"/>
    </location>
</feature>
<protein>
    <submittedName>
        <fullName evidence="4">Uncharacterized protein</fullName>
    </submittedName>
</protein>
<feature type="transmembrane region" description="Helical" evidence="1">
    <location>
        <begin position="532"/>
        <end position="549"/>
    </location>
</feature>
<evidence type="ECO:0000313" key="5">
    <source>
        <dbReference type="Proteomes" id="UP001204798"/>
    </source>
</evidence>
<feature type="transmembrane region" description="Helical" evidence="1">
    <location>
        <begin position="603"/>
        <end position="621"/>
    </location>
</feature>
<feature type="transmembrane region" description="Helical" evidence="1">
    <location>
        <begin position="471"/>
        <end position="493"/>
    </location>
</feature>
<feature type="transmembrane region" description="Helical" evidence="1">
    <location>
        <begin position="353"/>
        <end position="372"/>
    </location>
</feature>
<evidence type="ECO:0000259" key="3">
    <source>
        <dbReference type="Pfam" id="PF20581"/>
    </source>
</evidence>
<dbReference type="Pfam" id="PF20581">
    <property type="entry name" value="DUF6785"/>
    <property type="match status" value="1"/>
</dbReference>
<reference evidence="4 5" key="1">
    <citation type="submission" date="2022-08" db="EMBL/GenBank/DDBJ databases">
        <title>Bacterial and archaeal communities from various locations to study Microbial Dark Matter (Phase II).</title>
        <authorList>
            <person name="Stepanauskas R."/>
        </authorList>
    </citation>
    <scope>NUCLEOTIDE SEQUENCE [LARGE SCALE GENOMIC DNA]</scope>
    <source>
        <strain evidence="4 5">PD1</strain>
    </source>
</reference>
<evidence type="ECO:0000259" key="2">
    <source>
        <dbReference type="Pfam" id="PF20580"/>
    </source>
</evidence>
<name>A0ABT2ELY0_9BACT</name>
<feature type="transmembrane region" description="Helical" evidence="1">
    <location>
        <begin position="167"/>
        <end position="192"/>
    </location>
</feature>
<keyword evidence="5" id="KW-1185">Reference proteome</keyword>
<keyword evidence="1" id="KW-1133">Transmembrane helix</keyword>
<keyword evidence="1" id="KW-0472">Membrane</keyword>
<organism evidence="4 5">
    <name type="scientific">Candidatus Fervidibacter sacchari</name>
    <dbReference type="NCBI Taxonomy" id="1448929"/>
    <lineage>
        <taxon>Bacteria</taxon>
        <taxon>Candidatus Fervidibacterota</taxon>
        <taxon>Candidatus Fervidibacter</taxon>
    </lineage>
</organism>
<keyword evidence="1" id="KW-0812">Transmembrane</keyword>
<dbReference type="InterPro" id="IPR046711">
    <property type="entry name" value="DUF6784"/>
</dbReference>
<sequence length="636" mass="71436">MLGGLPKEQVQIESRLKEGVERFLVPAANYLITLLGLLIIAVVTPYSDLVLGSRLTGAHLSSSAITLLATAIGLRALFARLGLNWSWSDLLLAYSVWHFCSALPSSGFVGFLFPMIANFRYFATPANQWEQLFGAFIPHWFALTDEAAARSFYHGIPSPSPIQWQPWLIPTLFWLLFAIVYFAGVFFLALWLHRRWIVNEKLAFPTVQVVQVAQNTAAIRAPSFWLGLTLPFAIHSLNAASRHLAYLPSIPMQFSWGQVFADFPFDIWQGERTSFSFALTGIGYIIPSEVALSFWGFYWVHLLVRLWLRWRGVPPGVGTGGITTLQRAQEAGGFIVLAASLLVPALKQTKQRVEWCGLVGWLISTALLLALLNLSGMRIFNAIFFLAVWTSVHLVLARVVNAGGVMRVECSFTPWDIVARTLGVHRVGWRDLTVMAFPQQLFMFDQVTIPLPYLMDGLKLAKEAPFPITKFVVALCLGYIVTLSVAVPFNFWLCHRWGALNLNSWFAVQEPSWAFQKLQSWAMAPFGTDLPFVQNMLIGGFVTAGLIFLHRQMLWWNISPLGFVMSSTATMRSQWFPLFLGWLVRAVVLRLKGLQGYHGLRPLFIGFVWSELIANAFWIALDAFWGGRGLSVFPPD</sequence>
<comment type="caution">
    <text evidence="4">The sequence shown here is derived from an EMBL/GenBank/DDBJ whole genome shotgun (WGS) entry which is preliminary data.</text>
</comment>
<feature type="transmembrane region" description="Helical" evidence="1">
    <location>
        <begin position="58"/>
        <end position="78"/>
    </location>
</feature>
<dbReference type="RefSeq" id="WP_259095015.1">
    <property type="nucleotide sequence ID" value="NZ_CP130454.1"/>
</dbReference>